<protein>
    <submittedName>
        <fullName evidence="1">Uncharacterized protein</fullName>
    </submittedName>
</protein>
<reference evidence="1" key="2">
    <citation type="journal article" date="2015" name="Fish Shellfish Immunol.">
        <title>Early steps in the European eel (Anguilla anguilla)-Vibrio vulnificus interaction in the gills: Role of the RtxA13 toxin.</title>
        <authorList>
            <person name="Callol A."/>
            <person name="Pajuelo D."/>
            <person name="Ebbesson L."/>
            <person name="Teles M."/>
            <person name="MacKenzie S."/>
            <person name="Amaro C."/>
        </authorList>
    </citation>
    <scope>NUCLEOTIDE SEQUENCE</scope>
</reference>
<reference evidence="1" key="1">
    <citation type="submission" date="2014-11" db="EMBL/GenBank/DDBJ databases">
        <authorList>
            <person name="Amaro Gonzalez C."/>
        </authorList>
    </citation>
    <scope>NUCLEOTIDE SEQUENCE</scope>
</reference>
<accession>A0A0E9VPV1</accession>
<proteinExistence type="predicted"/>
<sequence>MFCFALMKIVVTCERYEKCKCLSVTCFISARGNFNSQVENV</sequence>
<organism evidence="1">
    <name type="scientific">Anguilla anguilla</name>
    <name type="common">European freshwater eel</name>
    <name type="synonym">Muraena anguilla</name>
    <dbReference type="NCBI Taxonomy" id="7936"/>
    <lineage>
        <taxon>Eukaryota</taxon>
        <taxon>Metazoa</taxon>
        <taxon>Chordata</taxon>
        <taxon>Craniata</taxon>
        <taxon>Vertebrata</taxon>
        <taxon>Euteleostomi</taxon>
        <taxon>Actinopterygii</taxon>
        <taxon>Neopterygii</taxon>
        <taxon>Teleostei</taxon>
        <taxon>Anguilliformes</taxon>
        <taxon>Anguillidae</taxon>
        <taxon>Anguilla</taxon>
    </lineage>
</organism>
<dbReference type="EMBL" id="GBXM01028470">
    <property type="protein sequence ID" value="JAH80107.1"/>
    <property type="molecule type" value="Transcribed_RNA"/>
</dbReference>
<name>A0A0E9VPV1_ANGAN</name>
<dbReference type="AlphaFoldDB" id="A0A0E9VPV1"/>
<evidence type="ECO:0000313" key="1">
    <source>
        <dbReference type="EMBL" id="JAH80107.1"/>
    </source>
</evidence>